<name>A0AAP1ECT7_BACIU</name>
<protein>
    <submittedName>
        <fullName evidence="1">Uncharacterized protein</fullName>
    </submittedName>
</protein>
<organism evidence="1 2">
    <name type="scientific">Bacillus subtilis</name>
    <dbReference type="NCBI Taxonomy" id="1423"/>
    <lineage>
        <taxon>Bacteria</taxon>
        <taxon>Bacillati</taxon>
        <taxon>Bacillota</taxon>
        <taxon>Bacilli</taxon>
        <taxon>Bacillales</taxon>
        <taxon>Bacillaceae</taxon>
        <taxon>Bacillus</taxon>
    </lineage>
</organism>
<dbReference type="EMBL" id="LJZV01000005">
    <property type="protein sequence ID" value="KZD93397.1"/>
    <property type="molecule type" value="Genomic_DNA"/>
</dbReference>
<reference evidence="1 2" key="1">
    <citation type="submission" date="2015-09" db="EMBL/GenBank/DDBJ databases">
        <title>Spore heat resistance.</title>
        <authorList>
            <person name="Boekhorst J."/>
            <person name="Berendsen E.M."/>
            <person name="Wells-Bennik M.H."/>
            <person name="Kuipers O.P."/>
        </authorList>
    </citation>
    <scope>NUCLEOTIDE SEQUENCE [LARGE SCALE GENOMIC DNA]</scope>
    <source>
        <strain evidence="1 2">B4122</strain>
    </source>
</reference>
<accession>A0AAP1ECT7</accession>
<sequence length="50" mass="5915">MHGKGKFLEGKVTNMFLSENEKARPKIILFCEMRAVIKRPKPYHLFYEGM</sequence>
<proteinExistence type="predicted"/>
<evidence type="ECO:0000313" key="2">
    <source>
        <dbReference type="Proteomes" id="UP000076442"/>
    </source>
</evidence>
<gene>
    <name evidence="1" type="ORF">B4122_1229</name>
</gene>
<dbReference type="AlphaFoldDB" id="A0AAP1ECT7"/>
<dbReference type="Proteomes" id="UP000076442">
    <property type="component" value="Unassembled WGS sequence"/>
</dbReference>
<evidence type="ECO:0000313" key="1">
    <source>
        <dbReference type="EMBL" id="KZD93397.1"/>
    </source>
</evidence>
<comment type="caution">
    <text evidence="1">The sequence shown here is derived from an EMBL/GenBank/DDBJ whole genome shotgun (WGS) entry which is preliminary data.</text>
</comment>